<dbReference type="Gene3D" id="3.40.50.620">
    <property type="entry name" value="HUPs"/>
    <property type="match status" value="1"/>
</dbReference>
<evidence type="ECO:0000259" key="2">
    <source>
        <dbReference type="Pfam" id="PF00582"/>
    </source>
</evidence>
<dbReference type="STRING" id="1267564.SAMN05192561_11713"/>
<dbReference type="InterPro" id="IPR006015">
    <property type="entry name" value="Universal_stress_UspA"/>
</dbReference>
<evidence type="ECO:0000313" key="3">
    <source>
        <dbReference type="EMBL" id="SEH63675.1"/>
    </source>
</evidence>
<dbReference type="Pfam" id="PF00582">
    <property type="entry name" value="Usp"/>
    <property type="match status" value="1"/>
</dbReference>
<feature type="domain" description="UspA" evidence="2">
    <location>
        <begin position="1"/>
        <end position="139"/>
    </location>
</feature>
<proteinExistence type="inferred from homology"/>
<reference evidence="3 4" key="1">
    <citation type="submission" date="2016-10" db="EMBL/GenBank/DDBJ databases">
        <authorList>
            <person name="de Groot N.N."/>
        </authorList>
    </citation>
    <scope>NUCLEOTIDE SEQUENCE [LARGE SCALE GENOMIC DNA]</scope>
    <source>
        <strain evidence="3 4">IBRC-M10418</strain>
    </source>
</reference>
<evidence type="ECO:0000256" key="1">
    <source>
        <dbReference type="ARBA" id="ARBA00008791"/>
    </source>
</evidence>
<gene>
    <name evidence="3" type="ORF">SAMN05192561_11713</name>
</gene>
<evidence type="ECO:0000313" key="4">
    <source>
        <dbReference type="Proteomes" id="UP000199215"/>
    </source>
</evidence>
<dbReference type="PANTHER" id="PTHR46268:SF6">
    <property type="entry name" value="UNIVERSAL STRESS PROTEIN UP12"/>
    <property type="match status" value="1"/>
</dbReference>
<dbReference type="InterPro" id="IPR014729">
    <property type="entry name" value="Rossmann-like_a/b/a_fold"/>
</dbReference>
<accession>A0A1H6JWI6</accession>
<dbReference type="PANTHER" id="PTHR46268">
    <property type="entry name" value="STRESS RESPONSE PROTEIN NHAX"/>
    <property type="match status" value="1"/>
</dbReference>
<comment type="similarity">
    <text evidence="1">Belongs to the universal stress protein A family.</text>
</comment>
<dbReference type="AlphaFoldDB" id="A0A1H6JWI6"/>
<sequence length="142" mass="15330">MFDHILFPTDGTEQADAVLEYALDMAETRDATLHVLSVVDDRSFLTLDDDRVDEVRRELEAQARTAVDAAVDAAADRGIPTTSAVDVGDPSPAIIEYVADAGIDLVVMGTSGDNYERNIVGSVSQRVVKQSPVPVLTVRIEE</sequence>
<dbReference type="InterPro" id="IPR006016">
    <property type="entry name" value="UspA"/>
</dbReference>
<organism evidence="3 4">
    <name type="scientific">Halopenitus malekzadehii</name>
    <dbReference type="NCBI Taxonomy" id="1267564"/>
    <lineage>
        <taxon>Archaea</taxon>
        <taxon>Methanobacteriati</taxon>
        <taxon>Methanobacteriota</taxon>
        <taxon>Stenosarchaea group</taxon>
        <taxon>Halobacteria</taxon>
        <taxon>Halobacteriales</taxon>
        <taxon>Haloferacaceae</taxon>
        <taxon>Halopenitus</taxon>
    </lineage>
</organism>
<keyword evidence="4" id="KW-1185">Reference proteome</keyword>
<dbReference type="RefSeq" id="WP_092817792.1">
    <property type="nucleotide sequence ID" value="NZ_FNWU01000017.1"/>
</dbReference>
<protein>
    <submittedName>
        <fullName evidence="3">Nucleotide-binding universal stress protein, UspA family</fullName>
    </submittedName>
</protein>
<dbReference type="OrthoDB" id="105697at2157"/>
<dbReference type="PRINTS" id="PR01438">
    <property type="entry name" value="UNVRSLSTRESS"/>
</dbReference>
<dbReference type="Proteomes" id="UP000199215">
    <property type="component" value="Unassembled WGS sequence"/>
</dbReference>
<dbReference type="CDD" id="cd00293">
    <property type="entry name" value="USP-like"/>
    <property type="match status" value="1"/>
</dbReference>
<name>A0A1H6JWI6_9EURY</name>
<dbReference type="SUPFAM" id="SSF52402">
    <property type="entry name" value="Adenine nucleotide alpha hydrolases-like"/>
    <property type="match status" value="1"/>
</dbReference>
<dbReference type="EMBL" id="FNWU01000017">
    <property type="protein sequence ID" value="SEH63675.1"/>
    <property type="molecule type" value="Genomic_DNA"/>
</dbReference>